<name>W7XD95_TETTS</name>
<comment type="similarity">
    <text evidence="2">Belongs to the nitronate monooxygenase family. NMO class I subfamily.</text>
</comment>
<dbReference type="RefSeq" id="XP_012652820.1">
    <property type="nucleotide sequence ID" value="XM_012797366.1"/>
</dbReference>
<evidence type="ECO:0000256" key="4">
    <source>
        <dbReference type="ARBA" id="ARBA00022643"/>
    </source>
</evidence>
<dbReference type="GeneID" id="24436970"/>
<dbReference type="PANTHER" id="PTHR42747">
    <property type="entry name" value="NITRONATE MONOOXYGENASE-RELATED"/>
    <property type="match status" value="1"/>
</dbReference>
<dbReference type="GO" id="GO:0051213">
    <property type="term" value="F:dioxygenase activity"/>
    <property type="evidence" value="ECO:0007669"/>
    <property type="project" value="UniProtKB-KW"/>
</dbReference>
<evidence type="ECO:0000256" key="2">
    <source>
        <dbReference type="ARBA" id="ARBA00009881"/>
    </source>
</evidence>
<evidence type="ECO:0000313" key="7">
    <source>
        <dbReference type="EMBL" id="EWS74598.1"/>
    </source>
</evidence>
<dbReference type="PANTHER" id="PTHR42747:SF3">
    <property type="entry name" value="NITRONATE MONOOXYGENASE-RELATED"/>
    <property type="match status" value="1"/>
</dbReference>
<evidence type="ECO:0000256" key="6">
    <source>
        <dbReference type="ARBA" id="ARBA00023033"/>
    </source>
</evidence>
<dbReference type="AlphaFoldDB" id="W7XD95"/>
<organism evidence="7 8">
    <name type="scientific">Tetrahymena thermophila (strain SB210)</name>
    <dbReference type="NCBI Taxonomy" id="312017"/>
    <lineage>
        <taxon>Eukaryota</taxon>
        <taxon>Sar</taxon>
        <taxon>Alveolata</taxon>
        <taxon>Ciliophora</taxon>
        <taxon>Intramacronucleata</taxon>
        <taxon>Oligohymenophorea</taxon>
        <taxon>Hymenostomatida</taxon>
        <taxon>Tetrahymenina</taxon>
        <taxon>Tetrahymenidae</taxon>
        <taxon>Tetrahymena</taxon>
    </lineage>
</organism>
<dbReference type="EMBL" id="GG662712">
    <property type="protein sequence ID" value="EWS74598.1"/>
    <property type="molecule type" value="Genomic_DNA"/>
</dbReference>
<evidence type="ECO:0000313" key="8">
    <source>
        <dbReference type="Proteomes" id="UP000009168"/>
    </source>
</evidence>
<keyword evidence="6" id="KW-0503">Monooxygenase</keyword>
<protein>
    <submittedName>
        <fullName evidence="7">2-nitropropane dioxygenase</fullName>
    </submittedName>
</protein>
<dbReference type="STRING" id="312017.W7XD95"/>
<evidence type="ECO:0000256" key="5">
    <source>
        <dbReference type="ARBA" id="ARBA00023002"/>
    </source>
</evidence>
<accession>W7XD95</accession>
<dbReference type="KEGG" id="tet:TTHERM_000043960"/>
<gene>
    <name evidence="7" type="ORF">TTHERM_000043960</name>
</gene>
<dbReference type="GO" id="GO:0018580">
    <property type="term" value="F:nitronate monooxygenase activity"/>
    <property type="evidence" value="ECO:0007669"/>
    <property type="project" value="InterPro"/>
</dbReference>
<keyword evidence="5" id="KW-0560">Oxidoreductase</keyword>
<keyword evidence="4" id="KW-0288">FMN</keyword>
<dbReference type="Gene3D" id="3.20.20.70">
    <property type="entry name" value="Aldolase class I"/>
    <property type="match status" value="1"/>
</dbReference>
<dbReference type="InParanoid" id="W7XD95"/>
<dbReference type="InterPro" id="IPR013785">
    <property type="entry name" value="Aldolase_TIM"/>
</dbReference>
<dbReference type="Proteomes" id="UP000009168">
    <property type="component" value="Unassembled WGS sequence"/>
</dbReference>
<keyword evidence="7" id="KW-0223">Dioxygenase</keyword>
<dbReference type="CDD" id="cd04730">
    <property type="entry name" value="NPD_like"/>
    <property type="match status" value="1"/>
</dbReference>
<dbReference type="InterPro" id="IPR004136">
    <property type="entry name" value="NMO"/>
</dbReference>
<evidence type="ECO:0000256" key="3">
    <source>
        <dbReference type="ARBA" id="ARBA00022630"/>
    </source>
</evidence>
<evidence type="ECO:0000256" key="1">
    <source>
        <dbReference type="ARBA" id="ARBA00001917"/>
    </source>
</evidence>
<keyword evidence="3" id="KW-0285">Flavoprotein</keyword>
<sequence>MKNHLLKQLFGIKYPIIQAPMAGGITNPNLVSSVCNSDALGFLASGYVSASVLEKQIIETKQKTKQPFGINIFLSQTIQNLQAKKQSTLINLEMQAGLQNSQKQINVSLNEEIEQKIELAVRYCIPIISFTFGIPDQKLVQYMHSKGIHVIGTATNIQEALEIERANLDSVVLQGSEAGGHRGSFIIQDQSDEVGLMSLLQVAKQKLKIPYFAAGGIATGEGLLSCRILGAQAAFIGTAFLVSQESSASRAYKDALLRSQGKQTVITEVISGKKARGVKNQLIEQMNKSASMGEPIQPYPIQNALSKDIRAYSNQAGNSEYLSLWSGQSLECIQEKSVTDILQKIIKEYEESLQNIQNLSLQ</sequence>
<proteinExistence type="inferred from homology"/>
<keyword evidence="8" id="KW-1185">Reference proteome</keyword>
<comment type="cofactor">
    <cofactor evidence="1">
        <name>FMN</name>
        <dbReference type="ChEBI" id="CHEBI:58210"/>
    </cofactor>
</comment>
<reference evidence="8" key="1">
    <citation type="journal article" date="2006" name="PLoS Biol.">
        <title>Macronuclear genome sequence of the ciliate Tetrahymena thermophila, a model eukaryote.</title>
        <authorList>
            <person name="Eisen J.A."/>
            <person name="Coyne R.S."/>
            <person name="Wu M."/>
            <person name="Wu D."/>
            <person name="Thiagarajan M."/>
            <person name="Wortman J.R."/>
            <person name="Badger J.H."/>
            <person name="Ren Q."/>
            <person name="Amedeo P."/>
            <person name="Jones K.M."/>
            <person name="Tallon L.J."/>
            <person name="Delcher A.L."/>
            <person name="Salzberg S.L."/>
            <person name="Silva J.C."/>
            <person name="Haas B.J."/>
            <person name="Majoros W.H."/>
            <person name="Farzad M."/>
            <person name="Carlton J.M."/>
            <person name="Smith R.K. Jr."/>
            <person name="Garg J."/>
            <person name="Pearlman R.E."/>
            <person name="Karrer K.M."/>
            <person name="Sun L."/>
            <person name="Manning G."/>
            <person name="Elde N.C."/>
            <person name="Turkewitz A.P."/>
            <person name="Asai D.J."/>
            <person name="Wilkes D.E."/>
            <person name="Wang Y."/>
            <person name="Cai H."/>
            <person name="Collins K."/>
            <person name="Stewart B.A."/>
            <person name="Lee S.R."/>
            <person name="Wilamowska K."/>
            <person name="Weinberg Z."/>
            <person name="Ruzzo W.L."/>
            <person name="Wloga D."/>
            <person name="Gaertig J."/>
            <person name="Frankel J."/>
            <person name="Tsao C.-C."/>
            <person name="Gorovsky M.A."/>
            <person name="Keeling P.J."/>
            <person name="Waller R.F."/>
            <person name="Patron N.J."/>
            <person name="Cherry J.M."/>
            <person name="Stover N.A."/>
            <person name="Krieger C.J."/>
            <person name="del Toro C."/>
            <person name="Ryder H.F."/>
            <person name="Williamson S.C."/>
            <person name="Barbeau R.A."/>
            <person name="Hamilton E.P."/>
            <person name="Orias E."/>
        </authorList>
    </citation>
    <scope>NUCLEOTIDE SEQUENCE [LARGE SCALE GENOMIC DNA]</scope>
    <source>
        <strain evidence="8">SB210</strain>
    </source>
</reference>
<dbReference type="Pfam" id="PF03060">
    <property type="entry name" value="NMO"/>
    <property type="match status" value="1"/>
</dbReference>
<dbReference type="SUPFAM" id="SSF51412">
    <property type="entry name" value="Inosine monophosphate dehydrogenase (IMPDH)"/>
    <property type="match status" value="1"/>
</dbReference>
<dbReference type="OrthoDB" id="10265891at2759"/>